<evidence type="ECO:0000256" key="3">
    <source>
        <dbReference type="ARBA" id="ARBA00006324"/>
    </source>
</evidence>
<dbReference type="GO" id="GO:0008747">
    <property type="term" value="F:N-acetylneuraminate lyase activity"/>
    <property type="evidence" value="ECO:0007669"/>
    <property type="project" value="UniProtKB-EC"/>
</dbReference>
<comment type="pathway">
    <text evidence="2">Amino-sugar metabolism; N-acetylneuraminate degradation.</text>
</comment>
<proteinExistence type="inferred from homology"/>
<name>A0A0K8VQ33_BACLA</name>
<comment type="subunit">
    <text evidence="4">Homotetramer.</text>
</comment>
<comment type="catalytic activity">
    <reaction evidence="10">
        <text>aceneuramate = aldehydo-N-acetyl-D-mannosamine + pyruvate</text>
        <dbReference type="Rhea" id="RHEA:23296"/>
        <dbReference type="ChEBI" id="CHEBI:15361"/>
        <dbReference type="ChEBI" id="CHEBI:17122"/>
        <dbReference type="ChEBI" id="CHEBI:173083"/>
        <dbReference type="EC" id="4.1.3.3"/>
    </reaction>
</comment>
<keyword evidence="8" id="KW-0704">Schiff base</keyword>
<evidence type="ECO:0000256" key="10">
    <source>
        <dbReference type="ARBA" id="ARBA00044906"/>
    </source>
</evidence>
<dbReference type="PANTHER" id="PTHR12128:SF21">
    <property type="entry name" value="N-ACETYLNEURAMINATE LYASE"/>
    <property type="match status" value="1"/>
</dbReference>
<evidence type="ECO:0000256" key="2">
    <source>
        <dbReference type="ARBA" id="ARBA00004878"/>
    </source>
</evidence>
<dbReference type="EC" id="4.1.3.3" evidence="5"/>
<evidence type="ECO:0000256" key="9">
    <source>
        <dbReference type="ARBA" id="ARBA00023277"/>
    </source>
</evidence>
<dbReference type="EMBL" id="GDHF01011361">
    <property type="protein sequence ID" value="JAI40953.1"/>
    <property type="molecule type" value="Transcribed_RNA"/>
</dbReference>
<keyword evidence="9" id="KW-0119">Carbohydrate metabolism</keyword>
<evidence type="ECO:0000313" key="13">
    <source>
        <dbReference type="EMBL" id="JAI40953.1"/>
    </source>
</evidence>
<protein>
    <recommendedName>
        <fullName evidence="5">N-acetylneuraminate lyase</fullName>
        <ecNumber evidence="5">4.1.3.3</ecNumber>
    </recommendedName>
</protein>
<dbReference type="OrthoDB" id="191315at2759"/>
<comment type="similarity">
    <text evidence="3">Belongs to the DapA family. NanA subfamily.</text>
</comment>
<feature type="binding site" evidence="12">
    <location>
        <position position="54"/>
    </location>
    <ligand>
        <name>pyruvate</name>
        <dbReference type="ChEBI" id="CHEBI:15361"/>
    </ligand>
</feature>
<sequence length="293" mass="33166">MDPAELKSFEGFLAPAFTCFENNEEKTLNLAHIDDYAEWLQRNGAVGVLVNSITGEGPILGKIERQLNAEAWSIACMKHELKMLIQIGGAPMPDVLDLARHASNLNINGVVCIPELFYKPSDVKQLVGYCKIVAKNCGRHPFFYYHLPHYTDVFLDMPEFCELAERTIPNFAGIEYSHSDLAMAAKCLAPNRIIILSDSRMLSSGLLLGFKTFCMAAFNMVPNTMRDIYGNMKTGQINLAKREQKLLNSSIREHMTRQKKGSWVKAMKHWFNEELKKPENETPFTAGHTRKLH</sequence>
<gene>
    <name evidence="13" type="primary">Npl_0</name>
    <name evidence="13" type="ORF">c2_g6_i1</name>
</gene>
<dbReference type="Pfam" id="PF00701">
    <property type="entry name" value="DHDPS"/>
    <property type="match status" value="1"/>
</dbReference>
<evidence type="ECO:0000256" key="11">
    <source>
        <dbReference type="PIRNR" id="PIRNR001365"/>
    </source>
</evidence>
<evidence type="ECO:0000256" key="1">
    <source>
        <dbReference type="ARBA" id="ARBA00004496"/>
    </source>
</evidence>
<dbReference type="InterPro" id="IPR002220">
    <property type="entry name" value="DapA-like"/>
</dbReference>
<evidence type="ECO:0000256" key="5">
    <source>
        <dbReference type="ARBA" id="ARBA00012911"/>
    </source>
</evidence>
<evidence type="ECO:0000256" key="4">
    <source>
        <dbReference type="ARBA" id="ARBA00011881"/>
    </source>
</evidence>
<dbReference type="GO" id="GO:0005737">
    <property type="term" value="C:cytoplasm"/>
    <property type="evidence" value="ECO:0007669"/>
    <property type="project" value="UniProtKB-SubCell"/>
</dbReference>
<dbReference type="InterPro" id="IPR013785">
    <property type="entry name" value="Aldolase_TIM"/>
</dbReference>
<accession>A0A0K8VQ33</accession>
<dbReference type="Gene3D" id="3.20.20.70">
    <property type="entry name" value="Aldolase class I"/>
    <property type="match status" value="1"/>
</dbReference>
<dbReference type="SMART" id="SM01130">
    <property type="entry name" value="DHDPS"/>
    <property type="match status" value="1"/>
</dbReference>
<dbReference type="PIRSF" id="PIRSF001365">
    <property type="entry name" value="DHDPS"/>
    <property type="match status" value="1"/>
</dbReference>
<dbReference type="AlphaFoldDB" id="A0A0K8VQ33"/>
<dbReference type="PANTHER" id="PTHR12128">
    <property type="entry name" value="DIHYDRODIPICOLINATE SYNTHASE"/>
    <property type="match status" value="1"/>
</dbReference>
<comment type="subcellular location">
    <subcellularLocation>
        <location evidence="1">Cytoplasm</location>
    </subcellularLocation>
</comment>
<reference evidence="13" key="1">
    <citation type="submission" date="2015-06" db="EMBL/GenBank/DDBJ databases">
        <authorList>
            <person name="Hoefler B.C."/>
            <person name="Straight P.D."/>
        </authorList>
    </citation>
    <scope>NUCLEOTIDE SEQUENCE</scope>
</reference>
<keyword evidence="7 11" id="KW-0456">Lyase</keyword>
<dbReference type="SUPFAM" id="SSF51569">
    <property type="entry name" value="Aldolase"/>
    <property type="match status" value="1"/>
</dbReference>
<organism evidence="13">
    <name type="scientific">Bactrocera latifrons</name>
    <name type="common">Malaysian fruit fly</name>
    <name type="synonym">Chaetodacus latifrons</name>
    <dbReference type="NCBI Taxonomy" id="174628"/>
    <lineage>
        <taxon>Eukaryota</taxon>
        <taxon>Metazoa</taxon>
        <taxon>Ecdysozoa</taxon>
        <taxon>Arthropoda</taxon>
        <taxon>Hexapoda</taxon>
        <taxon>Insecta</taxon>
        <taxon>Pterygota</taxon>
        <taxon>Neoptera</taxon>
        <taxon>Endopterygota</taxon>
        <taxon>Diptera</taxon>
        <taxon>Brachycera</taxon>
        <taxon>Muscomorpha</taxon>
        <taxon>Tephritoidea</taxon>
        <taxon>Tephritidae</taxon>
        <taxon>Bactrocera</taxon>
        <taxon>Bactrocera</taxon>
    </lineage>
</organism>
<evidence type="ECO:0000256" key="12">
    <source>
        <dbReference type="PIRSR" id="PIRSR001365-2"/>
    </source>
</evidence>
<evidence type="ECO:0000256" key="8">
    <source>
        <dbReference type="ARBA" id="ARBA00023270"/>
    </source>
</evidence>
<evidence type="ECO:0000256" key="6">
    <source>
        <dbReference type="ARBA" id="ARBA00022490"/>
    </source>
</evidence>
<evidence type="ECO:0000256" key="7">
    <source>
        <dbReference type="ARBA" id="ARBA00023239"/>
    </source>
</evidence>
<keyword evidence="6" id="KW-0963">Cytoplasm</keyword>